<evidence type="ECO:0000256" key="1">
    <source>
        <dbReference type="ARBA" id="ARBA00005474"/>
    </source>
</evidence>
<evidence type="ECO:0000313" key="3">
    <source>
        <dbReference type="EMBL" id="GMN48950.1"/>
    </source>
</evidence>
<organism evidence="3 4">
    <name type="scientific">Ficus carica</name>
    <name type="common">Common fig</name>
    <dbReference type="NCBI Taxonomy" id="3494"/>
    <lineage>
        <taxon>Eukaryota</taxon>
        <taxon>Viridiplantae</taxon>
        <taxon>Streptophyta</taxon>
        <taxon>Embryophyta</taxon>
        <taxon>Tracheophyta</taxon>
        <taxon>Spermatophyta</taxon>
        <taxon>Magnoliopsida</taxon>
        <taxon>eudicotyledons</taxon>
        <taxon>Gunneridae</taxon>
        <taxon>Pentapetalae</taxon>
        <taxon>rosids</taxon>
        <taxon>fabids</taxon>
        <taxon>Rosales</taxon>
        <taxon>Moraceae</taxon>
        <taxon>Ficeae</taxon>
        <taxon>Ficus</taxon>
    </lineage>
</organism>
<keyword evidence="4" id="KW-1185">Reference proteome</keyword>
<dbReference type="GO" id="GO:0045893">
    <property type="term" value="P:positive regulation of DNA-templated transcription"/>
    <property type="evidence" value="ECO:0007669"/>
    <property type="project" value="TreeGrafter"/>
</dbReference>
<proteinExistence type="inferred from homology"/>
<reference evidence="3" key="1">
    <citation type="submission" date="2023-07" db="EMBL/GenBank/DDBJ databases">
        <title>draft genome sequence of fig (Ficus carica).</title>
        <authorList>
            <person name="Takahashi T."/>
            <person name="Nishimura K."/>
        </authorList>
    </citation>
    <scope>NUCLEOTIDE SEQUENCE</scope>
</reference>
<gene>
    <name evidence="3" type="ORF">TIFTF001_018116</name>
</gene>
<dbReference type="PANTHER" id="PTHR31529">
    <property type="entry name" value="LOB DOMAIN CONTAINING PROTEIN"/>
    <property type="match status" value="1"/>
</dbReference>
<feature type="domain" description="LOB" evidence="2">
    <location>
        <begin position="6"/>
        <end position="108"/>
    </location>
</feature>
<comment type="similarity">
    <text evidence="1">Belongs to the LOB domain-containing protein family.</text>
</comment>
<evidence type="ECO:0000313" key="4">
    <source>
        <dbReference type="Proteomes" id="UP001187192"/>
    </source>
</evidence>
<dbReference type="PROSITE" id="PS50891">
    <property type="entry name" value="LOB"/>
    <property type="match status" value="1"/>
</dbReference>
<dbReference type="Pfam" id="PF03195">
    <property type="entry name" value="LOB"/>
    <property type="match status" value="1"/>
</dbReference>
<dbReference type="GO" id="GO:0005634">
    <property type="term" value="C:nucleus"/>
    <property type="evidence" value="ECO:0007669"/>
    <property type="project" value="TreeGrafter"/>
</dbReference>
<sequence length="241" mass="26577">MTGSGSPCGACKFLRRKCVRGCVFAPYFCHEQGVANFAAIHKVFGASNVSKLLAHLPVSDRPGAAITISYEAQARLKDPIYGCVSHIFALQQQVINLQAQLALIKEQAGAQGFPNGSAGANPNERYYNNGRLYQQVEDIQNWFQSEYSNMVPQYSPNLTSDQSSMMPPCFENKPMAGSDNSSGSCENSAFAEDQNALYGKFDEAYHFMSSLDNLQAVNRQMGFPEYSDDLQSMPFSYARHS</sequence>
<name>A0AA88AAV7_FICCA</name>
<dbReference type="EMBL" id="BTGU01000029">
    <property type="protein sequence ID" value="GMN48950.1"/>
    <property type="molecule type" value="Genomic_DNA"/>
</dbReference>
<dbReference type="AlphaFoldDB" id="A0AA88AAV7"/>
<dbReference type="InterPro" id="IPR004883">
    <property type="entry name" value="LOB"/>
</dbReference>
<accession>A0AA88AAV7</accession>
<protein>
    <recommendedName>
        <fullName evidence="2">LOB domain-containing protein</fullName>
    </recommendedName>
</protein>
<dbReference type="GO" id="GO:0009755">
    <property type="term" value="P:hormone-mediated signaling pathway"/>
    <property type="evidence" value="ECO:0007669"/>
    <property type="project" value="TreeGrafter"/>
</dbReference>
<evidence type="ECO:0000259" key="2">
    <source>
        <dbReference type="PROSITE" id="PS50891"/>
    </source>
</evidence>
<comment type="caution">
    <text evidence="3">The sequence shown here is derived from an EMBL/GenBank/DDBJ whole genome shotgun (WGS) entry which is preliminary data.</text>
</comment>
<dbReference type="PANTHER" id="PTHR31529:SF26">
    <property type="entry name" value="LOB DOMAIN-CONTAINING PROTEIN CRL1"/>
    <property type="match status" value="1"/>
</dbReference>
<dbReference type="Proteomes" id="UP001187192">
    <property type="component" value="Unassembled WGS sequence"/>
</dbReference>